<comment type="caution">
    <text evidence="2">The sequence shown here is derived from an EMBL/GenBank/DDBJ whole genome shotgun (WGS) entry which is preliminary data.</text>
</comment>
<dbReference type="GO" id="GO:0004519">
    <property type="term" value="F:endonuclease activity"/>
    <property type="evidence" value="ECO:0007669"/>
    <property type="project" value="UniProtKB-KW"/>
</dbReference>
<dbReference type="Pfam" id="PF05685">
    <property type="entry name" value="Uma2"/>
    <property type="match status" value="1"/>
</dbReference>
<accession>A0ABR9URP3</accession>
<dbReference type="PANTHER" id="PTHR34107:SF7">
    <property type="entry name" value="SLR2092 PROTEIN"/>
    <property type="match status" value="1"/>
</dbReference>
<keyword evidence="2" id="KW-0540">Nuclease</keyword>
<dbReference type="InterPro" id="IPR011335">
    <property type="entry name" value="Restrct_endonuc-II-like"/>
</dbReference>
<dbReference type="CDD" id="cd06260">
    <property type="entry name" value="DUF820-like"/>
    <property type="match status" value="1"/>
</dbReference>
<evidence type="ECO:0000313" key="2">
    <source>
        <dbReference type="EMBL" id="MBE9190934.1"/>
    </source>
</evidence>
<feature type="domain" description="Putative restriction endonuclease" evidence="1">
    <location>
        <begin position="17"/>
        <end position="187"/>
    </location>
</feature>
<dbReference type="Proteomes" id="UP000651156">
    <property type="component" value="Unassembled WGS sequence"/>
</dbReference>
<dbReference type="InterPro" id="IPR012296">
    <property type="entry name" value="Nuclease_put_TT1808"/>
</dbReference>
<protein>
    <submittedName>
        <fullName evidence="2">Uma2 family endonuclease</fullName>
    </submittedName>
</protein>
<name>A0ABR9URP3_9CHRO</name>
<organism evidence="2 3">
    <name type="scientific">Gloeocapsopsis crepidinum LEGE 06123</name>
    <dbReference type="NCBI Taxonomy" id="588587"/>
    <lineage>
        <taxon>Bacteria</taxon>
        <taxon>Bacillati</taxon>
        <taxon>Cyanobacteriota</taxon>
        <taxon>Cyanophyceae</taxon>
        <taxon>Oscillatoriophycideae</taxon>
        <taxon>Chroococcales</taxon>
        <taxon>Chroococcaceae</taxon>
        <taxon>Gloeocapsopsis</taxon>
    </lineage>
</organism>
<proteinExistence type="predicted"/>
<dbReference type="InterPro" id="IPR008538">
    <property type="entry name" value="Uma2"/>
</dbReference>
<reference evidence="2 3" key="1">
    <citation type="submission" date="2020-10" db="EMBL/GenBank/DDBJ databases">
        <authorList>
            <person name="Castelo-Branco R."/>
            <person name="Eusebio N."/>
            <person name="Adriana R."/>
            <person name="Vieira A."/>
            <person name="Brugerolle De Fraissinette N."/>
            <person name="Rezende De Castro R."/>
            <person name="Schneider M.P."/>
            <person name="Vasconcelos V."/>
            <person name="Leao P.N."/>
        </authorList>
    </citation>
    <scope>NUCLEOTIDE SEQUENCE [LARGE SCALE GENOMIC DNA]</scope>
    <source>
        <strain evidence="2 3">LEGE 06123</strain>
    </source>
</reference>
<dbReference type="Gene3D" id="3.90.1570.10">
    <property type="entry name" value="tt1808, chain A"/>
    <property type="match status" value="1"/>
</dbReference>
<keyword evidence="3" id="KW-1185">Reference proteome</keyword>
<dbReference type="PANTHER" id="PTHR34107">
    <property type="entry name" value="SLL0198 PROTEIN-RELATED"/>
    <property type="match status" value="1"/>
</dbReference>
<keyword evidence="2" id="KW-0255">Endonuclease</keyword>
<evidence type="ECO:0000259" key="1">
    <source>
        <dbReference type="Pfam" id="PF05685"/>
    </source>
</evidence>
<dbReference type="EMBL" id="JADEWN010000024">
    <property type="protein sequence ID" value="MBE9190934.1"/>
    <property type="molecule type" value="Genomic_DNA"/>
</dbReference>
<dbReference type="SUPFAM" id="SSF52980">
    <property type="entry name" value="Restriction endonuclease-like"/>
    <property type="match status" value="1"/>
</dbReference>
<sequence length="191" mass="21527">MNALTVDIKSVIDLTDEQFYQLCQRNRDLRFERTAQGELIIMPPAGGETGNRNGRLTQQLFNWTDVDATGIAFDSSTGFKLPNGANRSPDASWLTLERWNTLTPQQQEKFIPLCPDFVVELMSPSDSLVTVQAKMQEYIDNGARLGWLLNRKAKQVEVYRSGKAVEVCRTPETLSGEDVLPGFTLNLTQIW</sequence>
<evidence type="ECO:0000313" key="3">
    <source>
        <dbReference type="Proteomes" id="UP000651156"/>
    </source>
</evidence>
<dbReference type="RefSeq" id="WP_193932103.1">
    <property type="nucleotide sequence ID" value="NZ_CAWPMZ010000050.1"/>
</dbReference>
<gene>
    <name evidence="2" type="ORF">IQ230_11345</name>
</gene>
<keyword evidence="2" id="KW-0378">Hydrolase</keyword>